<name>A0AAW6AS46_CLOSY</name>
<protein>
    <submittedName>
        <fullName evidence="3">MBL fold metallo-hydrolase</fullName>
    </submittedName>
</protein>
<feature type="compositionally biased region" description="Low complexity" evidence="1">
    <location>
        <begin position="68"/>
        <end position="81"/>
    </location>
</feature>
<proteinExistence type="predicted"/>
<dbReference type="Pfam" id="PF00753">
    <property type="entry name" value="Lactamase_B"/>
    <property type="match status" value="1"/>
</dbReference>
<dbReference type="PANTHER" id="PTHR30619:SF1">
    <property type="entry name" value="RECOMBINATION PROTEIN 2"/>
    <property type="match status" value="1"/>
</dbReference>
<evidence type="ECO:0000259" key="2">
    <source>
        <dbReference type="SMART" id="SM00849"/>
    </source>
</evidence>
<dbReference type="SMART" id="SM00849">
    <property type="entry name" value="Lactamase_B"/>
    <property type="match status" value="1"/>
</dbReference>
<evidence type="ECO:0000313" key="3">
    <source>
        <dbReference type="EMBL" id="MDB1999825.1"/>
    </source>
</evidence>
<feature type="region of interest" description="Disordered" evidence="1">
    <location>
        <begin position="43"/>
        <end position="86"/>
    </location>
</feature>
<dbReference type="Gene3D" id="3.60.15.10">
    <property type="entry name" value="Ribonuclease Z/Hydroxyacylglutathione hydrolase-like"/>
    <property type="match status" value="1"/>
</dbReference>
<comment type="caution">
    <text evidence="3">The sequence shown here is derived from an EMBL/GenBank/DDBJ whole genome shotgun (WGS) entry which is preliminary data.</text>
</comment>
<dbReference type="InterPro" id="IPR001279">
    <property type="entry name" value="Metallo-B-lactamas"/>
</dbReference>
<dbReference type="SUPFAM" id="SSF56281">
    <property type="entry name" value="Metallo-hydrolase/oxidoreductase"/>
    <property type="match status" value="1"/>
</dbReference>
<evidence type="ECO:0000313" key="4">
    <source>
        <dbReference type="Proteomes" id="UP001300871"/>
    </source>
</evidence>
<dbReference type="RefSeq" id="WP_150027700.1">
    <property type="nucleotide sequence ID" value="NZ_JADMRR010000005.1"/>
</dbReference>
<dbReference type="PANTHER" id="PTHR30619">
    <property type="entry name" value="DNA INTERNALIZATION/COMPETENCE PROTEIN COMEC/REC2"/>
    <property type="match status" value="1"/>
</dbReference>
<dbReference type="InterPro" id="IPR052159">
    <property type="entry name" value="Competence_DNA_uptake"/>
</dbReference>
<feature type="compositionally biased region" description="Low complexity" evidence="1">
    <location>
        <begin position="43"/>
        <end position="55"/>
    </location>
</feature>
<sequence length="364" mass="39804">MKRNLNQKINIWVKRAVGIYLTAALMIAVPTYADVIPPAPGPAAVAQNPGAAVQNPGTAVQNPGAAVQNPGAAAQNPGGAALQDPTSTAEESYLGGAELTLLAPATQSQNLSCVIQTKAGSLIVVDGGLREDAPHLIETIKAKGGRVSAWLITHPHSDHIGALTEILNTQPIPVEIDNIYYSFLEREFYQRGEHMGRMDNLDNLLAAFNNVAPEKLHPSIDKGQQIQVDEVTINVMNKPFRSLHNTFNNSSVAYRLDLNGKRILFLGDMGWDAGQNLLKKNKPEDLKADIVQMAHHGQDGVEMDVYRVIKPEICLWPTPDWLWDNVKNGVVDAGPWKTVTVRKWMEELGVKRNLCVKDGDQVLR</sequence>
<evidence type="ECO:0000256" key="1">
    <source>
        <dbReference type="SAM" id="MobiDB-lite"/>
    </source>
</evidence>
<organism evidence="3 4">
    <name type="scientific">Clostridium symbiosum</name>
    <name type="common">Bacteroides symbiosus</name>
    <dbReference type="NCBI Taxonomy" id="1512"/>
    <lineage>
        <taxon>Bacteria</taxon>
        <taxon>Bacillati</taxon>
        <taxon>Bacillota</taxon>
        <taxon>Clostridia</taxon>
        <taxon>Lachnospirales</taxon>
        <taxon>Lachnospiraceae</taxon>
        <taxon>Otoolea</taxon>
    </lineage>
</organism>
<dbReference type="GeneID" id="57968624"/>
<feature type="domain" description="Metallo-beta-lactamase" evidence="2">
    <location>
        <begin position="109"/>
        <end position="295"/>
    </location>
</feature>
<dbReference type="EMBL" id="JAQLGM010000011">
    <property type="protein sequence ID" value="MDB1999825.1"/>
    <property type="molecule type" value="Genomic_DNA"/>
</dbReference>
<accession>A0AAW6AS46</accession>
<dbReference type="AlphaFoldDB" id="A0AAW6AS46"/>
<reference evidence="3" key="1">
    <citation type="submission" date="2023-01" db="EMBL/GenBank/DDBJ databases">
        <title>Human gut microbiome strain richness.</title>
        <authorList>
            <person name="Chen-Liaw A."/>
        </authorList>
    </citation>
    <scope>NUCLEOTIDE SEQUENCE</scope>
    <source>
        <strain evidence="3">B1_m1001713B170214d0_201011</strain>
    </source>
</reference>
<dbReference type="Proteomes" id="UP001300871">
    <property type="component" value="Unassembled WGS sequence"/>
</dbReference>
<gene>
    <name evidence="3" type="ORF">PM006_06390</name>
</gene>
<dbReference type="InterPro" id="IPR036866">
    <property type="entry name" value="RibonucZ/Hydroxyglut_hydro"/>
</dbReference>